<evidence type="ECO:0000313" key="4">
    <source>
        <dbReference type="Proteomes" id="UP000310158"/>
    </source>
</evidence>
<dbReference type="PRINTS" id="PR01217">
    <property type="entry name" value="PRICHEXTENSN"/>
</dbReference>
<gene>
    <name evidence="3" type="ORF">EW146_g8205</name>
</gene>
<evidence type="ECO:0000313" key="3">
    <source>
        <dbReference type="EMBL" id="THH10952.1"/>
    </source>
</evidence>
<evidence type="ECO:0000256" key="1">
    <source>
        <dbReference type="SAM" id="MobiDB-lite"/>
    </source>
</evidence>
<dbReference type="InterPro" id="IPR043502">
    <property type="entry name" value="DNA/RNA_pol_sf"/>
</dbReference>
<name>A0A4S4LGA2_9AGAM</name>
<dbReference type="InterPro" id="IPR013103">
    <property type="entry name" value="RVT_2"/>
</dbReference>
<dbReference type="SUPFAM" id="SSF56672">
    <property type="entry name" value="DNA/RNA polymerases"/>
    <property type="match status" value="1"/>
</dbReference>
<dbReference type="Proteomes" id="UP000310158">
    <property type="component" value="Unassembled WGS sequence"/>
</dbReference>
<sequence length="569" mass="62266">MTVPPKPGLYYLYKNQMPFHLFVNGVLSLKQILDTHFALFVLIAVENLHPPNLNTIFIRPVSHIKPPPLTHPLISALLNAYTAHFSIVLVPCELVPTSLSPSEASVTSPPPISTTDLSPTFRIFTSLAAAQSHDDSHSPPSIPTASPSAPPSSTISDTAPSLHTHDDNPIPFLLPSSPSYSPVISTLIPTSPVPPSSSPALPTFSPPSHSPSPIPEPPLCIPPSALPLHRSTRLRKPFAKLLLSLDQSLVPPAPLPLDPTPSTPLTSPAPSPLSPLTPLPSDLELLGLATAELNDEPRTWVAAQASPDADKWRTASRSSVPSDRCVIKCRPIFTIKRDAHNNPDRYKARLVTKGFTQIPGQDFTDTFSPPIEQLDVKTAFLHGDLTEDLWMEQPDGFQEPEKEDWVWKLKKGLYGLKQGSRIWNQKLHQALLSFGFTHISTEWSLYYRSTPTGICILTIHVDDLNLAGSTMDVIQSVKTSLRKHFDIVELGPVQWLVGLAISRDLSNRTITVSQTGFIDSILAKFRLVDANTVSTPLDHNVKLSHDDCPSSDSDKQLMTKIPYANLSDV</sequence>
<feature type="region of interest" description="Disordered" evidence="1">
    <location>
        <begin position="253"/>
        <end position="274"/>
    </location>
</feature>
<dbReference type="Pfam" id="PF07727">
    <property type="entry name" value="RVT_2"/>
    <property type="match status" value="1"/>
</dbReference>
<organism evidence="3 4">
    <name type="scientific">Bondarzewia mesenterica</name>
    <dbReference type="NCBI Taxonomy" id="1095465"/>
    <lineage>
        <taxon>Eukaryota</taxon>
        <taxon>Fungi</taxon>
        <taxon>Dikarya</taxon>
        <taxon>Basidiomycota</taxon>
        <taxon>Agaricomycotina</taxon>
        <taxon>Agaricomycetes</taxon>
        <taxon>Russulales</taxon>
        <taxon>Bondarzewiaceae</taxon>
        <taxon>Bondarzewia</taxon>
    </lineage>
</organism>
<comment type="caution">
    <text evidence="3">The sequence shown here is derived from an EMBL/GenBank/DDBJ whole genome shotgun (WGS) entry which is preliminary data.</text>
</comment>
<reference evidence="3 4" key="1">
    <citation type="submission" date="2019-02" db="EMBL/GenBank/DDBJ databases">
        <title>Genome sequencing of the rare red list fungi Bondarzewia mesenterica.</title>
        <authorList>
            <person name="Buettner E."/>
            <person name="Kellner H."/>
        </authorList>
    </citation>
    <scope>NUCLEOTIDE SEQUENCE [LARGE SCALE GENOMIC DNA]</scope>
    <source>
        <strain evidence="3 4">DSM 108281</strain>
    </source>
</reference>
<accession>A0A4S4LGA2</accession>
<dbReference type="EMBL" id="SGPL01000540">
    <property type="protein sequence ID" value="THH10952.1"/>
    <property type="molecule type" value="Genomic_DNA"/>
</dbReference>
<evidence type="ECO:0000259" key="2">
    <source>
        <dbReference type="Pfam" id="PF07727"/>
    </source>
</evidence>
<feature type="compositionally biased region" description="Low complexity" evidence="1">
    <location>
        <begin position="143"/>
        <end position="161"/>
    </location>
</feature>
<keyword evidence="4" id="KW-1185">Reference proteome</keyword>
<feature type="region of interest" description="Disordered" evidence="1">
    <location>
        <begin position="191"/>
        <end position="217"/>
    </location>
</feature>
<feature type="domain" description="Reverse transcriptase Ty1/copia-type" evidence="2">
    <location>
        <begin position="371"/>
        <end position="537"/>
    </location>
</feature>
<feature type="compositionally biased region" description="Pro residues" evidence="1">
    <location>
        <begin position="204"/>
        <end position="217"/>
    </location>
</feature>
<dbReference type="OrthoDB" id="3054497at2759"/>
<proteinExistence type="predicted"/>
<protein>
    <recommendedName>
        <fullName evidence="2">Reverse transcriptase Ty1/copia-type domain-containing protein</fullName>
    </recommendedName>
</protein>
<feature type="region of interest" description="Disordered" evidence="1">
    <location>
        <begin position="132"/>
        <end position="171"/>
    </location>
</feature>
<dbReference type="AlphaFoldDB" id="A0A4S4LGA2"/>